<sequence>MSGQTTLGPGAARHRPDPVAVLGERLREGGAYVLTGEPGSGRSTVLARVARAFDAGPVVVLPVRPERYRQPLAGLRELCRAAGVPAVHAADPVRDLVGALRATAASGTVLLCVDDADRWDSASRAALGRLAARLFPGGGVALLLTVAGHRPVDPEFAELPLLRLAPLSAPDAAALLDETAPAALDPRVREEIVAAAEGNPGLLLSVVHRLTPAQLGGIAPLPSPLVEAETLAALAGRHLTGLPPHQRDLLLVTAAAVQVSGEPTAEADVVRRAAARLAAGPCPDPSAHPLARPRPERWPLPDDLPLPPKPRPADGPPPRHDPDSLPEPGAESGSIPGHGVDRLSSVRAGGDPVSGHGQGQGLDPLAEPRAAGGPVPGRRGVARLPEARAGGGSVSGQTEGRSVVPGHGLHSLSEPHAHGGPIPEHAPVTLPTPHLDDGPTPGPNSDRQGTGDGPTPGPGPGRQGIAGGPMPWPGSDRQGTGGGPTPWPGSGRQGTGARPTPWPGSGPQSTGDGPTPGPGSDPHGTGGGPTPGPGPDPHGAGDGRLASGGVVLPEALFGAEGRLGFRSVVLCRAVYAGASAERRRAAHEALAGTLPDAHGLPALLHRSWAVTAPAPTLAAALASVAADPASAVTPAQCCTAYTRAAELAPDGVERVRWYTAAAEQALLAGRSAQALRLLDTARCRPAPAPVRARAELLRGTALRWDGPVDDARETLLLAAALSAPHDPERSAEAALVAADAAWSAGDVAACLRALAQGRWSTGTHHTGGAPGAALRSRSLPGIPPRSADRTVAERAPDAGEALGTVPVGQAPPVPAAPPGAEWDLGTAEPSGPGLWGGEVAPVPPGNPALSAGALTAGRGLGAVAAALRDHRAGMRAVLQGRFDLAAAPLRRVVDRAWTADDPEELLRAASAALLLGDTAAARRAGARALAVARTGGSALHEARALEYLAYGELRAGRHALARAHAEEGLRSAYRAGQRNTAAHHHAVLALAASIAGEAHTVAEHATAAMTIARRHGLAQAAALAQWALARADLGHGRPREAAERLAPLVRPGPGRGHFAVWLLAVPCYVEACALARQPEGAGDAVEDFALWSACDADPQAPAQLLRCRALLAPPEAADALYRQALRRHGEAAGDFERARTELLYGKWLRRRRRLREARTHLRAALLGFERCGAGPWAQQAAAELRANGVTGVAGVLGADGPAAGVHGDAVSPDGLARLTPQQLRIARGVAQGLTNREVALSLSVSTRTVDYHLRNVFAVLGVRSRMELARLVEQAGQTVAQL</sequence>
<proteinExistence type="predicted"/>
<dbReference type="InterPro" id="IPR011990">
    <property type="entry name" value="TPR-like_helical_dom_sf"/>
</dbReference>
<dbReference type="InterPro" id="IPR003593">
    <property type="entry name" value="AAA+_ATPase"/>
</dbReference>
<dbReference type="InterPro" id="IPR039420">
    <property type="entry name" value="WalR-like"/>
</dbReference>
<dbReference type="Gene3D" id="1.25.40.10">
    <property type="entry name" value="Tetratricopeptide repeat domain"/>
    <property type="match status" value="1"/>
</dbReference>
<dbReference type="InterPro" id="IPR000792">
    <property type="entry name" value="Tscrpt_reg_LuxR_C"/>
</dbReference>
<dbReference type="RefSeq" id="WP_344348109.1">
    <property type="nucleotide sequence ID" value="NZ_BAAASM010000014.1"/>
</dbReference>
<comment type="caution">
    <text evidence="4">The sequence shown here is derived from an EMBL/GenBank/DDBJ whole genome shotgun (WGS) entry which is preliminary data.</text>
</comment>
<dbReference type="CDD" id="cd06170">
    <property type="entry name" value="LuxR_C_like"/>
    <property type="match status" value="1"/>
</dbReference>
<evidence type="ECO:0000313" key="4">
    <source>
        <dbReference type="EMBL" id="MFC5654048.1"/>
    </source>
</evidence>
<dbReference type="SUPFAM" id="SSF46894">
    <property type="entry name" value="C-terminal effector domain of the bipartite response regulators"/>
    <property type="match status" value="1"/>
</dbReference>
<evidence type="ECO:0000313" key="5">
    <source>
        <dbReference type="Proteomes" id="UP001596065"/>
    </source>
</evidence>
<dbReference type="Proteomes" id="UP001596065">
    <property type="component" value="Unassembled WGS sequence"/>
</dbReference>
<dbReference type="PRINTS" id="PR00038">
    <property type="entry name" value="HTHLUXR"/>
</dbReference>
<feature type="region of interest" description="Disordered" evidence="2">
    <location>
        <begin position="761"/>
        <end position="841"/>
    </location>
</feature>
<dbReference type="SMART" id="SM00382">
    <property type="entry name" value="AAA"/>
    <property type="match status" value="1"/>
</dbReference>
<keyword evidence="1" id="KW-0238">DNA-binding</keyword>
<dbReference type="PROSITE" id="PS50043">
    <property type="entry name" value="HTH_LUXR_2"/>
    <property type="match status" value="1"/>
</dbReference>
<gene>
    <name evidence="4" type="ORF">ACFP3J_00885</name>
</gene>
<evidence type="ECO:0000256" key="1">
    <source>
        <dbReference type="ARBA" id="ARBA00023125"/>
    </source>
</evidence>
<dbReference type="Pfam" id="PF00196">
    <property type="entry name" value="GerE"/>
    <property type="match status" value="1"/>
</dbReference>
<organism evidence="4 5">
    <name type="scientific">Streptomyces nogalater</name>
    <dbReference type="NCBI Taxonomy" id="38314"/>
    <lineage>
        <taxon>Bacteria</taxon>
        <taxon>Bacillati</taxon>
        <taxon>Actinomycetota</taxon>
        <taxon>Actinomycetes</taxon>
        <taxon>Kitasatosporales</taxon>
        <taxon>Streptomycetaceae</taxon>
        <taxon>Streptomyces</taxon>
    </lineage>
</organism>
<dbReference type="EMBL" id="JBHSOE010000001">
    <property type="protein sequence ID" value="MFC5654048.1"/>
    <property type="molecule type" value="Genomic_DNA"/>
</dbReference>
<dbReference type="SMART" id="SM00421">
    <property type="entry name" value="HTH_LUXR"/>
    <property type="match status" value="1"/>
</dbReference>
<reference evidence="5" key="1">
    <citation type="journal article" date="2019" name="Int. J. Syst. Evol. Microbiol.">
        <title>The Global Catalogue of Microorganisms (GCM) 10K type strain sequencing project: providing services to taxonomists for standard genome sequencing and annotation.</title>
        <authorList>
            <consortium name="The Broad Institute Genomics Platform"/>
            <consortium name="The Broad Institute Genome Sequencing Center for Infectious Disease"/>
            <person name="Wu L."/>
            <person name="Ma J."/>
        </authorList>
    </citation>
    <scope>NUCLEOTIDE SEQUENCE [LARGE SCALE GENOMIC DNA]</scope>
    <source>
        <strain evidence="5">KCTC 5701</strain>
    </source>
</reference>
<dbReference type="Gene3D" id="1.10.10.10">
    <property type="entry name" value="Winged helix-like DNA-binding domain superfamily/Winged helix DNA-binding domain"/>
    <property type="match status" value="1"/>
</dbReference>
<evidence type="ECO:0000256" key="2">
    <source>
        <dbReference type="SAM" id="MobiDB-lite"/>
    </source>
</evidence>
<dbReference type="PANTHER" id="PTHR43214">
    <property type="entry name" value="TWO-COMPONENT RESPONSE REGULATOR"/>
    <property type="match status" value="1"/>
</dbReference>
<feature type="compositionally biased region" description="Pro residues" evidence="2">
    <location>
        <begin position="302"/>
        <end position="316"/>
    </location>
</feature>
<feature type="compositionally biased region" description="Low complexity" evidence="2">
    <location>
        <begin position="367"/>
        <end position="384"/>
    </location>
</feature>
<dbReference type="InterPro" id="IPR049945">
    <property type="entry name" value="AAA_22"/>
</dbReference>
<evidence type="ECO:0000259" key="3">
    <source>
        <dbReference type="PROSITE" id="PS50043"/>
    </source>
</evidence>
<name>A0ABW0W9F1_STRNO</name>
<dbReference type="Pfam" id="PF13401">
    <property type="entry name" value="AAA_22"/>
    <property type="match status" value="1"/>
</dbReference>
<dbReference type="PANTHER" id="PTHR43214:SF42">
    <property type="entry name" value="TRANSCRIPTIONAL REGULATORY PROTEIN DESR"/>
    <property type="match status" value="1"/>
</dbReference>
<feature type="domain" description="HTH luxR-type" evidence="3">
    <location>
        <begin position="1211"/>
        <end position="1276"/>
    </location>
</feature>
<dbReference type="SUPFAM" id="SSF52540">
    <property type="entry name" value="P-loop containing nucleoside triphosphate hydrolases"/>
    <property type="match status" value="1"/>
</dbReference>
<feature type="region of interest" description="Disordered" evidence="2">
    <location>
        <begin position="278"/>
        <end position="546"/>
    </location>
</feature>
<feature type="compositionally biased region" description="Gly residues" evidence="2">
    <location>
        <begin position="450"/>
        <end position="467"/>
    </location>
</feature>
<dbReference type="InterPro" id="IPR016032">
    <property type="entry name" value="Sig_transdc_resp-reg_C-effctor"/>
</dbReference>
<keyword evidence="5" id="KW-1185">Reference proteome</keyword>
<dbReference type="SUPFAM" id="SSF48452">
    <property type="entry name" value="TPR-like"/>
    <property type="match status" value="1"/>
</dbReference>
<dbReference type="InterPro" id="IPR036388">
    <property type="entry name" value="WH-like_DNA-bd_sf"/>
</dbReference>
<feature type="compositionally biased region" description="Low complexity" evidence="2">
    <location>
        <begin position="503"/>
        <end position="523"/>
    </location>
</feature>
<protein>
    <submittedName>
        <fullName evidence="4">LuxR C-terminal-related transcriptional regulator</fullName>
    </submittedName>
</protein>
<feature type="compositionally biased region" description="Basic and acidic residues" evidence="2">
    <location>
        <begin position="786"/>
        <end position="797"/>
    </location>
</feature>
<accession>A0ABW0W9F1</accession>
<dbReference type="InterPro" id="IPR027417">
    <property type="entry name" value="P-loop_NTPase"/>
</dbReference>
<feature type="compositionally biased region" description="Low complexity" evidence="2">
    <location>
        <begin position="761"/>
        <end position="773"/>
    </location>
</feature>